<evidence type="ECO:0000313" key="4">
    <source>
        <dbReference type="EMBL" id="MFC0408664.1"/>
    </source>
</evidence>
<dbReference type="InterPro" id="IPR036291">
    <property type="entry name" value="NAD(P)-bd_dom_sf"/>
</dbReference>
<proteinExistence type="predicted"/>
<dbReference type="InterPro" id="IPR006140">
    <property type="entry name" value="D-isomer_DH_NAD-bd"/>
</dbReference>
<accession>A0ABV6JSG8</accession>
<dbReference type="Gene3D" id="3.40.50.720">
    <property type="entry name" value="NAD(P)-binding Rossmann-like Domain"/>
    <property type="match status" value="2"/>
</dbReference>
<keyword evidence="1" id="KW-0560">Oxidoreductase</keyword>
<name>A0ABV6JSG8_9PROT</name>
<dbReference type="RefSeq" id="WP_377044423.1">
    <property type="nucleotide sequence ID" value="NZ_JBHLUN010000007.1"/>
</dbReference>
<reference evidence="4 5" key="1">
    <citation type="submission" date="2024-09" db="EMBL/GenBank/DDBJ databases">
        <authorList>
            <person name="Sun Q."/>
            <person name="Mori K."/>
        </authorList>
    </citation>
    <scope>NUCLEOTIDE SEQUENCE [LARGE SCALE GENOMIC DNA]</scope>
    <source>
        <strain evidence="4 5">TBRC 5777</strain>
    </source>
</reference>
<gene>
    <name evidence="4" type="ORF">ACFFGY_10415</name>
</gene>
<dbReference type="PANTHER" id="PTHR43333:SF1">
    <property type="entry name" value="D-ISOMER SPECIFIC 2-HYDROXYACID DEHYDROGENASE NAD-BINDING DOMAIN-CONTAINING PROTEIN"/>
    <property type="match status" value="1"/>
</dbReference>
<keyword evidence="5" id="KW-1185">Reference proteome</keyword>
<evidence type="ECO:0000259" key="3">
    <source>
        <dbReference type="Pfam" id="PF02826"/>
    </source>
</evidence>
<protein>
    <submittedName>
        <fullName evidence="4">2-hydroxyacid dehydrogenase</fullName>
    </submittedName>
</protein>
<dbReference type="CDD" id="cd12164">
    <property type="entry name" value="GDH_like_2"/>
    <property type="match status" value="1"/>
</dbReference>
<keyword evidence="2" id="KW-0520">NAD</keyword>
<dbReference type="EMBL" id="JBHLUN010000007">
    <property type="protein sequence ID" value="MFC0408664.1"/>
    <property type="molecule type" value="Genomic_DNA"/>
</dbReference>
<evidence type="ECO:0000313" key="5">
    <source>
        <dbReference type="Proteomes" id="UP001589865"/>
    </source>
</evidence>
<comment type="caution">
    <text evidence="4">The sequence shown here is derived from an EMBL/GenBank/DDBJ whole genome shotgun (WGS) entry which is preliminary data.</text>
</comment>
<dbReference type="Pfam" id="PF02826">
    <property type="entry name" value="2-Hacid_dh_C"/>
    <property type="match status" value="1"/>
</dbReference>
<dbReference type="PANTHER" id="PTHR43333">
    <property type="entry name" value="2-HACID_DH_C DOMAIN-CONTAINING PROTEIN"/>
    <property type="match status" value="1"/>
</dbReference>
<evidence type="ECO:0000256" key="2">
    <source>
        <dbReference type="ARBA" id="ARBA00023027"/>
    </source>
</evidence>
<dbReference type="SUPFAM" id="SSF51735">
    <property type="entry name" value="NAD(P)-binding Rossmann-fold domains"/>
    <property type="match status" value="1"/>
</dbReference>
<evidence type="ECO:0000256" key="1">
    <source>
        <dbReference type="ARBA" id="ARBA00023002"/>
    </source>
</evidence>
<dbReference type="SUPFAM" id="SSF52283">
    <property type="entry name" value="Formate/glycerate dehydrogenase catalytic domain-like"/>
    <property type="match status" value="1"/>
</dbReference>
<dbReference type="Proteomes" id="UP001589865">
    <property type="component" value="Unassembled WGS sequence"/>
</dbReference>
<sequence length="309" mass="34315">MAILCRLHTAYGDALMASLRAALPEEELRPWPETGDPDEIEICMVYRMEPGFLGPFRNLRMISSTGAGIDHFLGDPALPRDVPLVRVVDEEFASRMADYVLCWTMFHHRDVAHFLAAQRRREWAYRTMRPASEVSVGVMGLGQMGGLTARRLVAQGYRVRGWSRTPREIEGVESFHGREGFGAFLRGTEILVNLLALTPETRDILCASTFGQMPAGGVVISAGRGGHLVEEDLIAALRSGQLRGATIDAFRQEPLPPEHPFWTTPGLVVTPHASSTASLETTVNSFRENVRRLRAGEPLLHRVDLDRGY</sequence>
<organism evidence="4 5">
    <name type="scientific">Roseomonas elaeocarpi</name>
    <dbReference type="NCBI Taxonomy" id="907779"/>
    <lineage>
        <taxon>Bacteria</taxon>
        <taxon>Pseudomonadati</taxon>
        <taxon>Pseudomonadota</taxon>
        <taxon>Alphaproteobacteria</taxon>
        <taxon>Acetobacterales</taxon>
        <taxon>Roseomonadaceae</taxon>
        <taxon>Roseomonas</taxon>
    </lineage>
</organism>
<feature type="domain" description="D-isomer specific 2-hydroxyacid dehydrogenase NAD-binding" evidence="3">
    <location>
        <begin position="105"/>
        <end position="273"/>
    </location>
</feature>